<accession>A0A1F4UT98</accession>
<dbReference type="Gene3D" id="2.40.320.10">
    <property type="entry name" value="Hypothetical Protein Pfu-838710-001"/>
    <property type="match status" value="1"/>
</dbReference>
<protein>
    <recommendedName>
        <fullName evidence="3">CYTH domain-containing protein</fullName>
    </recommendedName>
</protein>
<evidence type="ECO:0000313" key="2">
    <source>
        <dbReference type="Proteomes" id="UP000176444"/>
    </source>
</evidence>
<dbReference type="AlphaFoldDB" id="A0A1F4UT98"/>
<evidence type="ECO:0008006" key="3">
    <source>
        <dbReference type="Google" id="ProtNLM"/>
    </source>
</evidence>
<dbReference type="EMBL" id="MEUX01000003">
    <property type="protein sequence ID" value="OGC48030.1"/>
    <property type="molecule type" value="Genomic_DNA"/>
</dbReference>
<organism evidence="1 2">
    <name type="scientific">candidate division WWE3 bacterium RIFCSPHIGHO2_01_FULL_35_17</name>
    <dbReference type="NCBI Taxonomy" id="1802614"/>
    <lineage>
        <taxon>Bacteria</taxon>
        <taxon>Katanobacteria</taxon>
    </lineage>
</organism>
<dbReference type="Proteomes" id="UP000176444">
    <property type="component" value="Unassembled WGS sequence"/>
</dbReference>
<dbReference type="SUPFAM" id="SSF55154">
    <property type="entry name" value="CYTH-like phosphatases"/>
    <property type="match status" value="1"/>
</dbReference>
<sequence length="204" mass="24235">MDKNIEIEIRGPLSKEKFKELTRVFEKKGKKITEKNRVLIDYSTFLPERIENRKRDIRLRVTNGIPEIIIKIGRWGGVDQRKELSILTEPGKFDALVEIFGVLGFVKGMFCVRKSQVYEYKSVEFALVEVPEHSYYFEAEKMVSKRENIAKITNEIRNTCYNLGLDVFSRKQFFEYVDKLNREANEIFDYRVYTPNYFKNRFGL</sequence>
<name>A0A1F4UT98_UNCKA</name>
<evidence type="ECO:0000313" key="1">
    <source>
        <dbReference type="EMBL" id="OGC48030.1"/>
    </source>
</evidence>
<dbReference type="InterPro" id="IPR033469">
    <property type="entry name" value="CYTH-like_dom_sf"/>
</dbReference>
<reference evidence="1 2" key="1">
    <citation type="journal article" date="2016" name="Nat. Commun.">
        <title>Thousands of microbial genomes shed light on interconnected biogeochemical processes in an aquifer system.</title>
        <authorList>
            <person name="Anantharaman K."/>
            <person name="Brown C.T."/>
            <person name="Hug L.A."/>
            <person name="Sharon I."/>
            <person name="Castelle C.J."/>
            <person name="Probst A.J."/>
            <person name="Thomas B.C."/>
            <person name="Singh A."/>
            <person name="Wilkins M.J."/>
            <person name="Karaoz U."/>
            <person name="Brodie E.L."/>
            <person name="Williams K.H."/>
            <person name="Hubbard S.S."/>
            <person name="Banfield J.F."/>
        </authorList>
    </citation>
    <scope>NUCLEOTIDE SEQUENCE [LARGE SCALE GENOMIC DNA]</scope>
</reference>
<gene>
    <name evidence="1" type="ORF">A2713_00750</name>
</gene>
<comment type="caution">
    <text evidence="1">The sequence shown here is derived from an EMBL/GenBank/DDBJ whole genome shotgun (WGS) entry which is preliminary data.</text>
</comment>
<proteinExistence type="predicted"/>